<reference evidence="3 4" key="2">
    <citation type="journal article" date="2016" name="Appl. Microbiol. Biotechnol.">
        <title>Mutations improving production and secretion of extracellular lipase by Burkholderia glumae PG1.</title>
        <authorList>
            <person name="Knapp A."/>
            <person name="Voget S."/>
            <person name="Gao R."/>
            <person name="Zaburannyi N."/>
            <person name="Krysciak D."/>
            <person name="Breuer M."/>
            <person name="Hauer B."/>
            <person name="Streit W.R."/>
            <person name="Muller R."/>
            <person name="Daniel R."/>
            <person name="Jaeger K.E."/>
        </authorList>
    </citation>
    <scope>NUCLEOTIDE SEQUENCE [LARGE SCALE GENOMIC DNA]</scope>
    <source>
        <strain evidence="3 4">PG1</strain>
    </source>
</reference>
<feature type="domain" description="AB hydrolase-1" evidence="2">
    <location>
        <begin position="60"/>
        <end position="181"/>
    </location>
</feature>
<dbReference type="SUPFAM" id="SSF53474">
    <property type="entry name" value="alpha/beta-Hydrolases"/>
    <property type="match status" value="1"/>
</dbReference>
<evidence type="ECO:0000313" key="4">
    <source>
        <dbReference type="Proteomes" id="UP000031838"/>
    </source>
</evidence>
<protein>
    <submittedName>
        <fullName evidence="3">Alpha/beta hydrolase</fullName>
    </submittedName>
</protein>
<proteinExistence type="predicted"/>
<feature type="chain" id="PRO_5002122241" evidence="1">
    <location>
        <begin position="29"/>
        <end position="319"/>
    </location>
</feature>
<reference evidence="4" key="1">
    <citation type="submission" date="2011-03" db="EMBL/GenBank/DDBJ databases">
        <authorList>
            <person name="Voget S."/>
            <person name="Streit W.R."/>
            <person name="Jaeger K.E."/>
            <person name="Daniel R."/>
        </authorList>
    </citation>
    <scope>NUCLEOTIDE SEQUENCE [LARGE SCALE GENOMIC DNA]</scope>
    <source>
        <strain evidence="4">PG1</strain>
    </source>
</reference>
<dbReference type="Pfam" id="PF00561">
    <property type="entry name" value="Abhydrolase_1"/>
    <property type="match status" value="1"/>
</dbReference>
<sequence length="319" mass="35688">MKKAKKTGFVGGMLLVFAALTGSRAALAATPSDAASLTYHVAQVDGVGVFYREAGPPSAPTIVLLHGYPSSSRQYAGLIPLLATRYHVIAPDYPGFGQSEAPPPARYGYTFDHLAQTTSALLDQLKVDRYTLFVQDYGGPVGFRIMEAHPERLRALVVQNANAYQEGLGKNWQTIAKYWADRDAHPEVLDSFTGPELTRNRHLINSPHPERYDPDMWLGEDAFLARPGEREIQGDLIYDYRNNVAAYPRWQAWLRAHRPPTLVMWGRYDPSFITPGALAYRHDLPDAEIHVLDAGHFATEEKLDEIARLTLAFLDRQKD</sequence>
<keyword evidence="1" id="KW-0732">Signal</keyword>
<feature type="signal peptide" evidence="1">
    <location>
        <begin position="1"/>
        <end position="28"/>
    </location>
</feature>
<dbReference type="PANTHER" id="PTHR42977:SF1">
    <property type="entry name" value="BLR6576 PROTEIN"/>
    <property type="match status" value="1"/>
</dbReference>
<dbReference type="EMBL" id="CP002581">
    <property type="protein sequence ID" value="AJK50608.1"/>
    <property type="molecule type" value="Genomic_DNA"/>
</dbReference>
<dbReference type="PANTHER" id="PTHR42977">
    <property type="entry name" value="HYDROLASE-RELATED"/>
    <property type="match status" value="1"/>
</dbReference>
<accession>A0A0B6S4K4</accession>
<dbReference type="InterPro" id="IPR051340">
    <property type="entry name" value="Haloalkane_dehalogenase"/>
</dbReference>
<dbReference type="InterPro" id="IPR029058">
    <property type="entry name" value="AB_hydrolase_fold"/>
</dbReference>
<gene>
    <name evidence="3" type="ORF">BGL_2c25540</name>
</gene>
<dbReference type="HOGENOM" id="CLU_020336_35_0_4"/>
<keyword evidence="3" id="KW-0378">Hydrolase</keyword>
<dbReference type="InterPro" id="IPR000639">
    <property type="entry name" value="Epox_hydrolase-like"/>
</dbReference>
<evidence type="ECO:0000313" key="3">
    <source>
        <dbReference type="EMBL" id="AJK50608.1"/>
    </source>
</evidence>
<dbReference type="InterPro" id="IPR000073">
    <property type="entry name" value="AB_hydrolase_1"/>
</dbReference>
<evidence type="ECO:0000259" key="2">
    <source>
        <dbReference type="Pfam" id="PF00561"/>
    </source>
</evidence>
<dbReference type="RefSeq" id="WP_080937500.1">
    <property type="nucleotide sequence ID" value="NZ_CP002581.1"/>
</dbReference>
<dbReference type="GO" id="GO:0004301">
    <property type="term" value="F:epoxide hydrolase activity"/>
    <property type="evidence" value="ECO:0007669"/>
    <property type="project" value="TreeGrafter"/>
</dbReference>
<name>A0A0B6S4K4_BURPL</name>
<dbReference type="AlphaFoldDB" id="A0A0B6S4K4"/>
<dbReference type="Gene3D" id="3.40.50.1820">
    <property type="entry name" value="alpha/beta hydrolase"/>
    <property type="match status" value="1"/>
</dbReference>
<dbReference type="PRINTS" id="PR00412">
    <property type="entry name" value="EPOXHYDRLASE"/>
</dbReference>
<dbReference type="Proteomes" id="UP000031838">
    <property type="component" value="Chromosome 2"/>
</dbReference>
<organism evidence="3 4">
    <name type="scientific">Burkholderia plantarii</name>
    <dbReference type="NCBI Taxonomy" id="41899"/>
    <lineage>
        <taxon>Bacteria</taxon>
        <taxon>Pseudomonadati</taxon>
        <taxon>Pseudomonadota</taxon>
        <taxon>Betaproteobacteria</taxon>
        <taxon>Burkholderiales</taxon>
        <taxon>Burkholderiaceae</taxon>
        <taxon>Burkholderia</taxon>
    </lineage>
</organism>
<dbReference type="KEGG" id="bgp:BGL_2c25540"/>
<keyword evidence="4" id="KW-1185">Reference proteome</keyword>
<dbReference type="PRINTS" id="PR00111">
    <property type="entry name" value="ABHYDROLASE"/>
</dbReference>
<evidence type="ECO:0000256" key="1">
    <source>
        <dbReference type="SAM" id="SignalP"/>
    </source>
</evidence>